<keyword evidence="5 8" id="KW-0812">Transmembrane</keyword>
<keyword evidence="4 11" id="KW-0808">Transferase</keyword>
<dbReference type="RefSeq" id="WP_372391019.1">
    <property type="nucleotide sequence ID" value="NZ_JBGNYA010000001.1"/>
</dbReference>
<evidence type="ECO:0000259" key="10">
    <source>
        <dbReference type="Pfam" id="PF04138"/>
    </source>
</evidence>
<feature type="transmembrane region" description="Helical" evidence="8">
    <location>
        <begin position="342"/>
        <end position="366"/>
    </location>
</feature>
<evidence type="ECO:0000313" key="11">
    <source>
        <dbReference type="EMBL" id="MFA1612240.1"/>
    </source>
</evidence>
<dbReference type="InterPro" id="IPR029044">
    <property type="entry name" value="Nucleotide-diphossugar_trans"/>
</dbReference>
<evidence type="ECO:0000256" key="6">
    <source>
        <dbReference type="ARBA" id="ARBA00022989"/>
    </source>
</evidence>
<comment type="similarity">
    <text evidence="2">Belongs to the glycosyltransferase 2 family.</text>
</comment>
<evidence type="ECO:0000256" key="4">
    <source>
        <dbReference type="ARBA" id="ARBA00022679"/>
    </source>
</evidence>
<evidence type="ECO:0000256" key="7">
    <source>
        <dbReference type="ARBA" id="ARBA00023136"/>
    </source>
</evidence>
<gene>
    <name evidence="11" type="ORF">OS889_14675</name>
</gene>
<protein>
    <submittedName>
        <fullName evidence="11">Glycosyltransferase</fullName>
        <ecNumber evidence="11">2.4.-.-</ecNumber>
    </submittedName>
</protein>
<evidence type="ECO:0000256" key="1">
    <source>
        <dbReference type="ARBA" id="ARBA00004141"/>
    </source>
</evidence>
<dbReference type="CDD" id="cd06442">
    <property type="entry name" value="DPM1_like"/>
    <property type="match status" value="1"/>
</dbReference>
<feature type="transmembrane region" description="Helical" evidence="8">
    <location>
        <begin position="272"/>
        <end position="295"/>
    </location>
</feature>
<evidence type="ECO:0000313" key="12">
    <source>
        <dbReference type="Proteomes" id="UP001570511"/>
    </source>
</evidence>
<dbReference type="EMBL" id="JBGNYA010000001">
    <property type="protein sequence ID" value="MFA1612240.1"/>
    <property type="molecule type" value="Genomic_DNA"/>
</dbReference>
<dbReference type="GO" id="GO:0016757">
    <property type="term" value="F:glycosyltransferase activity"/>
    <property type="evidence" value="ECO:0007669"/>
    <property type="project" value="UniProtKB-KW"/>
</dbReference>
<evidence type="ECO:0000256" key="5">
    <source>
        <dbReference type="ARBA" id="ARBA00022692"/>
    </source>
</evidence>
<accession>A0ABD5ME95</accession>
<feature type="transmembrane region" description="Helical" evidence="8">
    <location>
        <begin position="316"/>
        <end position="336"/>
    </location>
</feature>
<sequence>MASELTQAASPRVSVIVPTYNERENLPTLVEAVDAQLSAEYDYEIVVVDDDSPDETWYVAESLSEDYPVTVVRRRDEFGLSTAVMRGFETANGSLLVVMDADLQHPPSAIPSLLAAFDDRIDLVIGSRYIQGGSVGEFSLARRVLSRGANILATVIFPQTRGINDLQSGFFAVRQDVIEGADLAPEGYKIILEILIKCEYDQVIEVGYEFRQRVAGESKLGLGTIITYLRHLLEMANDSGRSGQFLRFCIVGIVGTLINVGLFYFLLRNDTFYLLAGVVAAETSVVANFSLNTLWTFRSEHDGTLASIAGPFVKDHLVRSVGIGLNLGTLFLLTGSFGLSEIVGQACGIVVAILWNFTGNTHLVWYRN</sequence>
<dbReference type="EC" id="2.4.-.-" evidence="11"/>
<dbReference type="Proteomes" id="UP001570511">
    <property type="component" value="Unassembled WGS sequence"/>
</dbReference>
<feature type="domain" description="GtrA/DPMS transmembrane" evidence="10">
    <location>
        <begin position="247"/>
        <end position="365"/>
    </location>
</feature>
<feature type="transmembrane region" description="Helical" evidence="8">
    <location>
        <begin position="245"/>
        <end position="266"/>
    </location>
</feature>
<name>A0ABD5ME95_9EURY</name>
<keyword evidence="3 11" id="KW-0328">Glycosyltransferase</keyword>
<evidence type="ECO:0000256" key="8">
    <source>
        <dbReference type="SAM" id="Phobius"/>
    </source>
</evidence>
<comment type="subcellular location">
    <subcellularLocation>
        <location evidence="1">Membrane</location>
        <topology evidence="1">Multi-pass membrane protein</topology>
    </subcellularLocation>
</comment>
<keyword evidence="12" id="KW-1185">Reference proteome</keyword>
<dbReference type="SUPFAM" id="SSF53448">
    <property type="entry name" value="Nucleotide-diphospho-sugar transferases"/>
    <property type="match status" value="1"/>
</dbReference>
<dbReference type="AlphaFoldDB" id="A0ABD5ME95"/>
<keyword evidence="7 8" id="KW-0472">Membrane</keyword>
<dbReference type="Gene3D" id="3.90.550.10">
    <property type="entry name" value="Spore Coat Polysaccharide Biosynthesis Protein SpsA, Chain A"/>
    <property type="match status" value="1"/>
</dbReference>
<comment type="caution">
    <text evidence="11">The sequence shown here is derived from an EMBL/GenBank/DDBJ whole genome shotgun (WGS) entry which is preliminary data.</text>
</comment>
<dbReference type="InterPro" id="IPR039528">
    <property type="entry name" value="DPM1-like"/>
</dbReference>
<dbReference type="InterPro" id="IPR007267">
    <property type="entry name" value="GtrA_DPMS_TM"/>
</dbReference>
<dbReference type="Pfam" id="PF00535">
    <property type="entry name" value="Glycos_transf_2"/>
    <property type="match status" value="1"/>
</dbReference>
<evidence type="ECO:0000259" key="9">
    <source>
        <dbReference type="Pfam" id="PF00535"/>
    </source>
</evidence>
<dbReference type="InterPro" id="IPR001173">
    <property type="entry name" value="Glyco_trans_2-like"/>
</dbReference>
<dbReference type="PANTHER" id="PTHR43398">
    <property type="entry name" value="DOLICHOL-PHOSPHATE MANNOSYLTRANSFERASE SUBUNIT 1"/>
    <property type="match status" value="1"/>
</dbReference>
<proteinExistence type="inferred from homology"/>
<reference evidence="11 12" key="1">
    <citation type="submission" date="2024-08" db="EMBL/GenBank/DDBJ databases">
        <title>Halobellus sp. MBLA0158 whole genome sequence.</title>
        <authorList>
            <person name="Hwang C.Y."/>
            <person name="Cho E.-S."/>
            <person name="Seo M.-J."/>
        </authorList>
    </citation>
    <scope>NUCLEOTIDE SEQUENCE [LARGE SCALE GENOMIC DNA]</scope>
    <source>
        <strain evidence="11 12">MBLA0158</strain>
    </source>
</reference>
<keyword evidence="6 8" id="KW-1133">Transmembrane helix</keyword>
<feature type="domain" description="Glycosyltransferase 2-like" evidence="9">
    <location>
        <begin position="14"/>
        <end position="178"/>
    </location>
</feature>
<evidence type="ECO:0000256" key="2">
    <source>
        <dbReference type="ARBA" id="ARBA00006739"/>
    </source>
</evidence>
<dbReference type="Pfam" id="PF04138">
    <property type="entry name" value="GtrA_DPMS_TM"/>
    <property type="match status" value="1"/>
</dbReference>
<evidence type="ECO:0000256" key="3">
    <source>
        <dbReference type="ARBA" id="ARBA00022676"/>
    </source>
</evidence>
<organism evidence="11 12">
    <name type="scientific">Halobellus rubicundus</name>
    <dbReference type="NCBI Taxonomy" id="2996466"/>
    <lineage>
        <taxon>Archaea</taxon>
        <taxon>Methanobacteriati</taxon>
        <taxon>Methanobacteriota</taxon>
        <taxon>Stenosarchaea group</taxon>
        <taxon>Halobacteria</taxon>
        <taxon>Halobacteriales</taxon>
        <taxon>Haloferacaceae</taxon>
        <taxon>Halobellus</taxon>
    </lineage>
</organism>
<dbReference type="GO" id="GO:0016020">
    <property type="term" value="C:membrane"/>
    <property type="evidence" value="ECO:0007669"/>
    <property type="project" value="UniProtKB-SubCell"/>
</dbReference>
<dbReference type="PANTHER" id="PTHR43398:SF1">
    <property type="entry name" value="DOLICHOL-PHOSPHATE MANNOSYLTRANSFERASE SUBUNIT 1"/>
    <property type="match status" value="1"/>
</dbReference>